<dbReference type="Pfam" id="PF07894">
    <property type="entry name" value="SACK1"/>
    <property type="match status" value="2"/>
</dbReference>
<evidence type="ECO:0000313" key="4">
    <source>
        <dbReference type="EMBL" id="MBN3277114.1"/>
    </source>
</evidence>
<feature type="compositionally biased region" description="Polar residues" evidence="2">
    <location>
        <begin position="396"/>
        <end position="407"/>
    </location>
</feature>
<feature type="non-terminal residue" evidence="4">
    <location>
        <position position="1"/>
    </location>
</feature>
<feature type="domain" description="Scaffolding anchor of CK1" evidence="3">
    <location>
        <begin position="295"/>
        <end position="374"/>
    </location>
</feature>
<dbReference type="Proteomes" id="UP001166093">
    <property type="component" value="Unassembled WGS sequence"/>
</dbReference>
<feature type="compositionally biased region" description="Basic and acidic residues" evidence="2">
    <location>
        <begin position="73"/>
        <end position="84"/>
    </location>
</feature>
<protein>
    <submittedName>
        <fullName evidence="4">FA83F protein</fullName>
    </submittedName>
</protein>
<dbReference type="Gene3D" id="3.30.870.10">
    <property type="entry name" value="Endonuclease Chain A"/>
    <property type="match status" value="2"/>
</dbReference>
<reference evidence="4" key="1">
    <citation type="journal article" date="2021" name="Cell">
        <title>Tracing the genetic footprints of vertebrate landing in non-teleost ray-finned fishes.</title>
        <authorList>
            <person name="Bi X."/>
            <person name="Wang K."/>
            <person name="Yang L."/>
            <person name="Pan H."/>
            <person name="Jiang H."/>
            <person name="Wei Q."/>
            <person name="Fang M."/>
            <person name="Yu H."/>
            <person name="Zhu C."/>
            <person name="Cai Y."/>
            <person name="He Y."/>
            <person name="Gan X."/>
            <person name="Zeng H."/>
            <person name="Yu D."/>
            <person name="Zhu Y."/>
            <person name="Jiang H."/>
            <person name="Qiu Q."/>
            <person name="Yang H."/>
            <person name="Zhang Y.E."/>
            <person name="Wang W."/>
            <person name="Zhu M."/>
            <person name="He S."/>
            <person name="Zhang G."/>
        </authorList>
    </citation>
    <scope>NUCLEOTIDE SEQUENCE</scope>
    <source>
        <strain evidence="4">Pddl_001</strain>
    </source>
</reference>
<feature type="compositionally biased region" description="Basic residues" evidence="2">
    <location>
        <begin position="493"/>
        <end position="503"/>
    </location>
</feature>
<dbReference type="SUPFAM" id="SSF56024">
    <property type="entry name" value="Phospholipase D/nuclease"/>
    <property type="match status" value="1"/>
</dbReference>
<dbReference type="InterPro" id="IPR050944">
    <property type="entry name" value="FAM83"/>
</dbReference>
<sequence>MADSQLQCVEDEHVNVKVSESDPEFYYSEEQRCAVEQLLQHGDAAFRLSAKTGNIREFLSAKERKKLHKSWKRRDDRGEEERAENGTAARTDTEVQSTYWPQQSDTEVPPLDIGWPDAGGYKGVTRVSLHTHPPKDNGPHIREVARRMIREAKKVVAVVMDQFSDLLLFQDLLEASYKRKVSVYIVLDSGGLPLFIEMCRRLDITELQIRLRFLRFESRSLPTADESSQGAAQLAECHPGGGEGLGRPGLSSAHQRPLQARLGQRVLVFAAPELNGAPPVWTWSGVTDCFVGVFVFQNVRVRSLCGTGLPLATGKLPGTLSSKYMLVDGEKVLSGSYSFTWTACRLDRNIISVMTGHVIDVFDRDFRELYAISDAVSLHRELGLPLPLTPAKPPASIQTKPTVTSRFETNDKGPASNLRPPAHKYHNPKYSLVFGDRLGLSSSKQDLTQSPGIMRRFLQSDPASSVVSANGDKQEAPLPVTHNAEGTGGGLSKKLRSTFRGKTSKSNSPTSPQPQPPPGRDRSSHSEQSFEFPEKESPEDRLGKLTRNDKRKSKLSSLLSVQIQEGGGTSRRWAALTKSFS</sequence>
<dbReference type="EMBL" id="JAAWVQ010066680">
    <property type="protein sequence ID" value="MBN3277114.1"/>
    <property type="molecule type" value="Genomic_DNA"/>
</dbReference>
<comment type="similarity">
    <text evidence="1">Belongs to the FAM83 family.</text>
</comment>
<feature type="region of interest" description="Disordered" evidence="2">
    <location>
        <begin position="464"/>
        <end position="557"/>
    </location>
</feature>
<organism evidence="4 5">
    <name type="scientific">Polyodon spathula</name>
    <name type="common">North American paddlefish</name>
    <name type="synonym">Squalus spathula</name>
    <dbReference type="NCBI Taxonomy" id="7913"/>
    <lineage>
        <taxon>Eukaryota</taxon>
        <taxon>Metazoa</taxon>
        <taxon>Chordata</taxon>
        <taxon>Craniata</taxon>
        <taxon>Vertebrata</taxon>
        <taxon>Euteleostomi</taxon>
        <taxon>Actinopterygii</taxon>
        <taxon>Chondrostei</taxon>
        <taxon>Acipenseriformes</taxon>
        <taxon>Polyodontidae</taxon>
        <taxon>Polyodon</taxon>
    </lineage>
</organism>
<comment type="caution">
    <text evidence="4">The sequence shown here is derived from an EMBL/GenBank/DDBJ whole genome shotgun (WGS) entry which is preliminary data.</text>
</comment>
<feature type="region of interest" description="Disordered" evidence="2">
    <location>
        <begin position="69"/>
        <end position="106"/>
    </location>
</feature>
<dbReference type="PANTHER" id="PTHR16181:SF29">
    <property type="entry name" value="PROTEIN FAM83A-RELATED"/>
    <property type="match status" value="1"/>
</dbReference>
<feature type="compositionally biased region" description="Polar residues" evidence="2">
    <location>
        <begin position="88"/>
        <end position="106"/>
    </location>
</feature>
<feature type="compositionally biased region" description="Basic and acidic residues" evidence="2">
    <location>
        <begin position="532"/>
        <end position="548"/>
    </location>
</feature>
<gene>
    <name evidence="4" type="primary">Fam83f</name>
    <name evidence="4" type="ORF">GTO93_0007883</name>
</gene>
<feature type="region of interest" description="Disordered" evidence="2">
    <location>
        <begin position="389"/>
        <end position="426"/>
    </location>
</feature>
<evidence type="ECO:0000313" key="5">
    <source>
        <dbReference type="Proteomes" id="UP001166093"/>
    </source>
</evidence>
<accession>A0ABS2XT80</accession>
<feature type="non-terminal residue" evidence="4">
    <location>
        <position position="581"/>
    </location>
</feature>
<evidence type="ECO:0000256" key="1">
    <source>
        <dbReference type="ARBA" id="ARBA00006937"/>
    </source>
</evidence>
<dbReference type="InterPro" id="IPR012461">
    <property type="entry name" value="SACK1"/>
</dbReference>
<proteinExistence type="inferred from homology"/>
<evidence type="ECO:0000259" key="3">
    <source>
        <dbReference type="Pfam" id="PF07894"/>
    </source>
</evidence>
<name>A0ABS2XT80_POLSP</name>
<evidence type="ECO:0000256" key="2">
    <source>
        <dbReference type="SAM" id="MobiDB-lite"/>
    </source>
</evidence>
<feature type="domain" description="Scaffolding anchor of CK1" evidence="3">
    <location>
        <begin position="17"/>
        <end position="210"/>
    </location>
</feature>
<keyword evidence="5" id="KW-1185">Reference proteome</keyword>
<dbReference type="PANTHER" id="PTHR16181">
    <property type="entry name" value="PROTEIN FAM83A-RELATED"/>
    <property type="match status" value="1"/>
</dbReference>